<comment type="caution">
    <text evidence="1">The sequence shown here is derived from an EMBL/GenBank/DDBJ whole genome shotgun (WGS) entry which is preliminary data.</text>
</comment>
<keyword evidence="2" id="KW-1185">Reference proteome</keyword>
<evidence type="ECO:0000313" key="2">
    <source>
        <dbReference type="Proteomes" id="UP001642406"/>
    </source>
</evidence>
<reference evidence="1 2" key="1">
    <citation type="submission" date="2024-01" db="EMBL/GenBank/DDBJ databases">
        <authorList>
            <person name="Allen C."/>
            <person name="Tagirdzhanova G."/>
        </authorList>
    </citation>
    <scope>NUCLEOTIDE SEQUENCE [LARGE SCALE GENOMIC DNA]</scope>
</reference>
<dbReference type="Proteomes" id="UP001642406">
    <property type="component" value="Unassembled WGS sequence"/>
</dbReference>
<sequence length="125" mass="13008">MASAATETPYTGPSARDMISSHTLAAETIARHGTGSQAIFDDENIRQLRAFVTDPAAARAAVLAKLGATADDDMAAVMAKVAGGGYSLVDYAVLTRGTDKEALTDDEMDTLRAWFASGGGQPQEN</sequence>
<proteinExistence type="predicted"/>
<dbReference type="EMBL" id="CAWUHC010000017">
    <property type="protein sequence ID" value="CAK7216213.1"/>
    <property type="molecule type" value="Genomic_DNA"/>
</dbReference>
<gene>
    <name evidence="1" type="ORF">SBRCBS47491_002745</name>
</gene>
<accession>A0ABP0B9D4</accession>
<evidence type="ECO:0000313" key="1">
    <source>
        <dbReference type="EMBL" id="CAK7216213.1"/>
    </source>
</evidence>
<protein>
    <submittedName>
        <fullName evidence="1">Uncharacterized protein</fullName>
    </submittedName>
</protein>
<organism evidence="1 2">
    <name type="scientific">Sporothrix bragantina</name>
    <dbReference type="NCBI Taxonomy" id="671064"/>
    <lineage>
        <taxon>Eukaryota</taxon>
        <taxon>Fungi</taxon>
        <taxon>Dikarya</taxon>
        <taxon>Ascomycota</taxon>
        <taxon>Pezizomycotina</taxon>
        <taxon>Sordariomycetes</taxon>
        <taxon>Sordariomycetidae</taxon>
        <taxon>Ophiostomatales</taxon>
        <taxon>Ophiostomataceae</taxon>
        <taxon>Sporothrix</taxon>
    </lineage>
</organism>
<name>A0ABP0B9D4_9PEZI</name>